<dbReference type="Pfam" id="PF00014">
    <property type="entry name" value="Kunitz_BPTI"/>
    <property type="match status" value="14"/>
</dbReference>
<feature type="domain" description="BPTI/Kunitz inhibitor" evidence="7">
    <location>
        <begin position="461"/>
        <end position="511"/>
    </location>
</feature>
<feature type="chain" id="PRO_5001795555" description="BPTI/Kunitz inhibitor domain-containing protein" evidence="6">
    <location>
        <begin position="19"/>
        <end position="900"/>
    </location>
</feature>
<protein>
    <recommendedName>
        <fullName evidence="7">BPTI/Kunitz inhibitor domain-containing protein</fullName>
    </recommendedName>
</protein>
<evidence type="ECO:0000313" key="8">
    <source>
        <dbReference type="EMBL" id="KFD62209.1"/>
    </source>
</evidence>
<dbReference type="PANTHER" id="PTHR10083:SF374">
    <property type="entry name" value="BPTI_KUNITZ INHIBITOR DOMAIN-CONTAINING PROTEIN"/>
    <property type="match status" value="1"/>
</dbReference>
<keyword evidence="5" id="KW-1015">Disulfide bond</keyword>
<dbReference type="InterPro" id="IPR036880">
    <property type="entry name" value="Kunitz_BPTI_sf"/>
</dbReference>
<feature type="domain" description="BPTI/Kunitz inhibitor" evidence="7">
    <location>
        <begin position="729"/>
        <end position="779"/>
    </location>
</feature>
<dbReference type="EMBL" id="KL367600">
    <property type="protein sequence ID" value="KFD62209.1"/>
    <property type="molecule type" value="Genomic_DNA"/>
</dbReference>
<dbReference type="Proteomes" id="UP000030758">
    <property type="component" value="Unassembled WGS sequence"/>
</dbReference>
<dbReference type="SMART" id="SM00131">
    <property type="entry name" value="KU"/>
    <property type="match status" value="14"/>
</dbReference>
<dbReference type="AlphaFoldDB" id="A0A085MYB3"/>
<feature type="domain" description="BPTI/Kunitz inhibitor" evidence="7">
    <location>
        <begin position="280"/>
        <end position="330"/>
    </location>
</feature>
<feature type="domain" description="BPTI/Kunitz inhibitor" evidence="7">
    <location>
        <begin position="100"/>
        <end position="150"/>
    </location>
</feature>
<dbReference type="PANTHER" id="PTHR10083">
    <property type="entry name" value="KUNITZ-TYPE PROTEASE INHIBITOR-RELATED"/>
    <property type="match status" value="1"/>
</dbReference>
<dbReference type="FunFam" id="4.10.410.10:FF:000011">
    <property type="entry name" value="Tissue factor pathway inhibitor"/>
    <property type="match status" value="1"/>
</dbReference>
<feature type="signal peptide" evidence="6">
    <location>
        <begin position="1"/>
        <end position="18"/>
    </location>
</feature>
<keyword evidence="4" id="KW-0722">Serine protease inhibitor</keyword>
<reference evidence="8" key="1">
    <citation type="journal article" date="2014" name="Nat. Genet.">
        <title>Genome and transcriptome of the porcine whipworm Trichuris suis.</title>
        <authorList>
            <person name="Jex A.R."/>
            <person name="Nejsum P."/>
            <person name="Schwarz E.M."/>
            <person name="Hu L."/>
            <person name="Young N.D."/>
            <person name="Hall R.S."/>
            <person name="Korhonen P.K."/>
            <person name="Liao S."/>
            <person name="Thamsborg S."/>
            <person name="Xia J."/>
            <person name="Xu P."/>
            <person name="Wang S."/>
            <person name="Scheerlinck J.P."/>
            <person name="Hofmann A."/>
            <person name="Sternberg P.W."/>
            <person name="Wang J."/>
            <person name="Gasser R.B."/>
        </authorList>
    </citation>
    <scope>NUCLEOTIDE SEQUENCE [LARGE SCALE GENOMIC DNA]</scope>
    <source>
        <strain evidence="8">DCEP-RM93F</strain>
    </source>
</reference>
<feature type="domain" description="BPTI/Kunitz inhibitor" evidence="7">
    <location>
        <begin position="667"/>
        <end position="717"/>
    </location>
</feature>
<feature type="domain" description="BPTI/Kunitz inhibitor" evidence="7">
    <location>
        <begin position="608"/>
        <end position="658"/>
    </location>
</feature>
<evidence type="ECO:0000256" key="5">
    <source>
        <dbReference type="ARBA" id="ARBA00023157"/>
    </source>
</evidence>
<feature type="domain" description="BPTI/Kunitz inhibitor" evidence="7">
    <location>
        <begin position="330"/>
        <end position="387"/>
    </location>
</feature>
<feature type="domain" description="BPTI/Kunitz inhibitor" evidence="7">
    <location>
        <begin position="41"/>
        <end position="91"/>
    </location>
</feature>
<dbReference type="FunFam" id="4.10.410.10:FF:000020">
    <property type="entry name" value="Collagen, type VI, alpha 3"/>
    <property type="match status" value="2"/>
</dbReference>
<dbReference type="InterPro" id="IPR002223">
    <property type="entry name" value="Kunitz_BPTI"/>
</dbReference>
<dbReference type="FunFam" id="4.10.410.10:FF:000021">
    <property type="entry name" value="Serine protease inhibitor, putative"/>
    <property type="match status" value="2"/>
</dbReference>
<dbReference type="FunFam" id="4.10.410.10:FF:000004">
    <property type="entry name" value="Tissue factor pathway inhibitor"/>
    <property type="match status" value="4"/>
</dbReference>
<dbReference type="PRINTS" id="PR00759">
    <property type="entry name" value="BASICPTASE"/>
</dbReference>
<feature type="domain" description="BPTI/Kunitz inhibitor" evidence="7">
    <location>
        <begin position="517"/>
        <end position="567"/>
    </location>
</feature>
<comment type="subcellular location">
    <subcellularLocation>
        <location evidence="1">Secreted</location>
    </subcellularLocation>
</comment>
<evidence type="ECO:0000256" key="2">
    <source>
        <dbReference type="ARBA" id="ARBA00022525"/>
    </source>
</evidence>
<dbReference type="InterPro" id="IPR020901">
    <property type="entry name" value="Prtase_inh_Kunz-CS"/>
</dbReference>
<dbReference type="SUPFAM" id="SSF57362">
    <property type="entry name" value="BPTI-like"/>
    <property type="match status" value="14"/>
</dbReference>
<dbReference type="PROSITE" id="PS00280">
    <property type="entry name" value="BPTI_KUNITZ_1"/>
    <property type="match status" value="8"/>
</dbReference>
<accession>A0A085MYB3</accession>
<organism evidence="8">
    <name type="scientific">Trichuris suis</name>
    <name type="common">pig whipworm</name>
    <dbReference type="NCBI Taxonomy" id="68888"/>
    <lineage>
        <taxon>Eukaryota</taxon>
        <taxon>Metazoa</taxon>
        <taxon>Ecdysozoa</taxon>
        <taxon>Nematoda</taxon>
        <taxon>Enoplea</taxon>
        <taxon>Dorylaimia</taxon>
        <taxon>Trichinellida</taxon>
        <taxon>Trichuridae</taxon>
        <taxon>Trichuris</taxon>
    </lineage>
</organism>
<keyword evidence="6" id="KW-0732">Signal</keyword>
<sequence>MELKFLYAILFFLPVVTEEAVYTGTSAVAVDHTKVKDPSVCQLQPDVGPCRAAHHQWYYNITLRECAVFVYGGCEGNGNRFEKKKECRKLCIKQEKKDACKQPKEPGPCMALSYRWYYNEATDDCEMFAYGGCQGNENNFATEEECRAKCMKAQKPPSTSSGVCMQPSDSGPCKARHPRWFFDLDERKCKKFIYGGCQGNSNNFESKQECEQKCLEELKSFGICGQPADTGNCRGKEQKWFFNPRTRRCETFTYGGCGGNSNNFGSKQQCETVCLDELTCNQKMDVGPCRGSFPMWYYNRDGKKCEPFNYGGCKGNANRFDTKAACDKKCNRRYQRVIRKRRMHASNPKNLAHYYNEATDDCEMFTYGGCQGNENNFATEEQCRAKCVKAQKPPSTSSGVCMQPSDSGPCKARHTRWFFDLNDHKCKTFIYGGCEGNSNNFKSKQECEEKCLEELKSFGICGQPADTGNCRGKEQKCFFNPRTRKCETFIYGGCGGNSNNFGSKQQCETVCLDELTCNQKMDVGPCRGSFPMWYYNRDGKKCEPFNYGGCKGNANRFDTKAACDKKSMELEFLYALLFFLPVVTHEAVHTGPSAVTVDHSAVKDPSVCQLQPDAGPCRAAHHQWYYNITLRECALFVYGGCEGNGNRFEKKKECRTLCVKKEKKDACKQPKDPGPCMALSYRWYYNEATDDCEMFAYGGCQGNENNFATEEQCRAKCVKAPKPASSGVCMQPSDIGPCRASLTRWFFDLDDRKCKEFIYGGCKGNSNNFESRQECEAKCLEELKSFGICGQPAETGRCRGMIKKWFFNPRTRKCETFIYGGCGGNSNNFETKQQCETVCLDELTCNQKVDAGPCRGSFPMWYYNRDGKKCEPFTYGGCKGNSNRFDSKGACEKKCNRRDH</sequence>
<feature type="domain" description="BPTI/Kunitz inhibitor" evidence="7">
    <location>
        <begin position="401"/>
        <end position="451"/>
    </location>
</feature>
<feature type="domain" description="BPTI/Kunitz inhibitor" evidence="7">
    <location>
        <begin position="845"/>
        <end position="895"/>
    </location>
</feature>
<dbReference type="CDD" id="cd00109">
    <property type="entry name" value="Kunitz-type"/>
    <property type="match status" value="14"/>
</dbReference>
<dbReference type="GO" id="GO:0005615">
    <property type="term" value="C:extracellular space"/>
    <property type="evidence" value="ECO:0007669"/>
    <property type="project" value="TreeGrafter"/>
</dbReference>
<keyword evidence="2" id="KW-0964">Secreted</keyword>
<dbReference type="PROSITE" id="PS50279">
    <property type="entry name" value="BPTI_KUNITZ_2"/>
    <property type="match status" value="14"/>
</dbReference>
<dbReference type="Gene3D" id="4.10.410.10">
    <property type="entry name" value="Pancreatic trypsin inhibitor Kunitz domain"/>
    <property type="match status" value="14"/>
</dbReference>
<dbReference type="InterPro" id="IPR050098">
    <property type="entry name" value="TFPI/VKTCI-like"/>
</dbReference>
<gene>
    <name evidence="8" type="ORF">M514_12825</name>
</gene>
<proteinExistence type="predicted"/>
<evidence type="ECO:0000256" key="6">
    <source>
        <dbReference type="SAM" id="SignalP"/>
    </source>
</evidence>
<name>A0A085MYB3_9BILA</name>
<evidence type="ECO:0000256" key="3">
    <source>
        <dbReference type="ARBA" id="ARBA00022690"/>
    </source>
</evidence>
<evidence type="ECO:0000256" key="1">
    <source>
        <dbReference type="ARBA" id="ARBA00004613"/>
    </source>
</evidence>
<keyword evidence="3" id="KW-0646">Protease inhibitor</keyword>
<evidence type="ECO:0000259" key="7">
    <source>
        <dbReference type="PROSITE" id="PS50279"/>
    </source>
</evidence>
<feature type="domain" description="BPTI/Kunitz inhibitor" evidence="7">
    <location>
        <begin position="164"/>
        <end position="214"/>
    </location>
</feature>
<evidence type="ECO:0000256" key="4">
    <source>
        <dbReference type="ARBA" id="ARBA00022900"/>
    </source>
</evidence>
<dbReference type="GO" id="GO:0004867">
    <property type="term" value="F:serine-type endopeptidase inhibitor activity"/>
    <property type="evidence" value="ECO:0007669"/>
    <property type="project" value="UniProtKB-KW"/>
</dbReference>
<feature type="domain" description="BPTI/Kunitz inhibitor" evidence="7">
    <location>
        <begin position="789"/>
        <end position="839"/>
    </location>
</feature>
<feature type="domain" description="BPTI/Kunitz inhibitor" evidence="7">
    <location>
        <begin position="224"/>
        <end position="274"/>
    </location>
</feature>